<comment type="caution">
    <text evidence="2">The sequence shown here is derived from an EMBL/GenBank/DDBJ whole genome shotgun (WGS) entry which is preliminary data.</text>
</comment>
<reference evidence="2 3" key="1">
    <citation type="journal article" date="2023" name="Hortic Res">
        <title>Pangenome of water caltrop reveals structural variations and asymmetric subgenome divergence after allopolyploidization.</title>
        <authorList>
            <person name="Zhang X."/>
            <person name="Chen Y."/>
            <person name="Wang L."/>
            <person name="Yuan Y."/>
            <person name="Fang M."/>
            <person name="Shi L."/>
            <person name="Lu R."/>
            <person name="Comes H.P."/>
            <person name="Ma Y."/>
            <person name="Chen Y."/>
            <person name="Huang G."/>
            <person name="Zhou Y."/>
            <person name="Zheng Z."/>
            <person name="Qiu Y."/>
        </authorList>
    </citation>
    <scope>NUCLEOTIDE SEQUENCE [LARGE SCALE GENOMIC DNA]</scope>
    <source>
        <strain evidence="2">F231</strain>
    </source>
</reference>
<evidence type="ECO:0000256" key="1">
    <source>
        <dbReference type="SAM" id="MobiDB-lite"/>
    </source>
</evidence>
<evidence type="ECO:0000313" key="3">
    <source>
        <dbReference type="Proteomes" id="UP001346149"/>
    </source>
</evidence>
<sequence length="106" mass="12027">MKKQATLSSFLPLIPLEQYDRNLLWSFVSSPALPLCPSNGLCQHGRRERDALKPSSGFQEHNHGLMNDNGGRRWDRSQVTAKKKGERGLSLRGHKRERETKGVEDS</sequence>
<accession>A0AAN7LW69</accession>
<dbReference type="EMBL" id="JAXQNO010000007">
    <property type="protein sequence ID" value="KAK4793785.1"/>
    <property type="molecule type" value="Genomic_DNA"/>
</dbReference>
<keyword evidence="3" id="KW-1185">Reference proteome</keyword>
<protein>
    <submittedName>
        <fullName evidence="2">Uncharacterized protein</fullName>
    </submittedName>
</protein>
<gene>
    <name evidence="2" type="ORF">SAY86_011779</name>
</gene>
<evidence type="ECO:0000313" key="2">
    <source>
        <dbReference type="EMBL" id="KAK4793785.1"/>
    </source>
</evidence>
<dbReference type="AlphaFoldDB" id="A0AAN7LW69"/>
<feature type="compositionally biased region" description="Basic and acidic residues" evidence="1">
    <location>
        <begin position="96"/>
        <end position="106"/>
    </location>
</feature>
<dbReference type="Proteomes" id="UP001346149">
    <property type="component" value="Unassembled WGS sequence"/>
</dbReference>
<proteinExistence type="predicted"/>
<name>A0AAN7LW69_TRANT</name>
<feature type="region of interest" description="Disordered" evidence="1">
    <location>
        <begin position="46"/>
        <end position="106"/>
    </location>
</feature>
<organism evidence="2 3">
    <name type="scientific">Trapa natans</name>
    <name type="common">Water chestnut</name>
    <dbReference type="NCBI Taxonomy" id="22666"/>
    <lineage>
        <taxon>Eukaryota</taxon>
        <taxon>Viridiplantae</taxon>
        <taxon>Streptophyta</taxon>
        <taxon>Embryophyta</taxon>
        <taxon>Tracheophyta</taxon>
        <taxon>Spermatophyta</taxon>
        <taxon>Magnoliopsida</taxon>
        <taxon>eudicotyledons</taxon>
        <taxon>Gunneridae</taxon>
        <taxon>Pentapetalae</taxon>
        <taxon>rosids</taxon>
        <taxon>malvids</taxon>
        <taxon>Myrtales</taxon>
        <taxon>Lythraceae</taxon>
        <taxon>Trapa</taxon>
    </lineage>
</organism>